<proteinExistence type="predicted"/>
<evidence type="ECO:0008006" key="3">
    <source>
        <dbReference type="Google" id="ProtNLM"/>
    </source>
</evidence>
<dbReference type="Proteomes" id="UP000724672">
    <property type="component" value="Unassembled WGS sequence"/>
</dbReference>
<dbReference type="GO" id="GO:0003676">
    <property type="term" value="F:nucleic acid binding"/>
    <property type="evidence" value="ECO:0007669"/>
    <property type="project" value="InterPro"/>
</dbReference>
<reference evidence="1" key="1">
    <citation type="submission" date="2019-12" db="EMBL/GenBank/DDBJ databases">
        <title>Clostridiaceae gen. nov. sp. nov., isolated from sediment in Xinjiang, China.</title>
        <authorList>
            <person name="Zhang R."/>
        </authorList>
    </citation>
    <scope>NUCLEOTIDE SEQUENCE</scope>
    <source>
        <strain evidence="1">D2Q-11</strain>
    </source>
</reference>
<dbReference type="AlphaFoldDB" id="A0A942Z9T3"/>
<name>A0A942Z9T3_9FIRM</name>
<organism evidence="1 2">
    <name type="scientific">Anaeromonas frigoriresistens</name>
    <dbReference type="NCBI Taxonomy" id="2683708"/>
    <lineage>
        <taxon>Bacteria</taxon>
        <taxon>Bacillati</taxon>
        <taxon>Bacillota</taxon>
        <taxon>Tissierellia</taxon>
        <taxon>Tissierellales</taxon>
        <taxon>Thermohalobacteraceae</taxon>
        <taxon>Anaeromonas</taxon>
    </lineage>
</organism>
<sequence length="360" mass="42148">MYKLNQNNNELEKITMTTFSDNNLKERDNIEEWIRKDSSILGEEIIIIAHEYDKFEVNERLDLLGLDKDGNLVIIEVKRDKTGGNVDFQALKYCSYCSNLTPNEIVDIYDEYLKKFNIEEDALDNIMNFLEVDSEDLLNGLLNSSQRIIIIGKEIDKRILSVCAWLSQNNIDIKCQSIVPYLINNNEEIIIDVNQIIPPYNIEDYFINKKKVNKSKGKIVQSDEVIHFFNKIVSMANERGHKAYYNNRKPYVKIYSGIDSNLVFALVYKKREGQFRLELSARNSIVSEKLNDIYFAKKEYIENELQYSCEVKEGVKNSDWLRVYKEMSCDMNKGLINYTEEVGVMFIKFVEVLKKYLSKI</sequence>
<dbReference type="Gene3D" id="3.40.1350.10">
    <property type="match status" value="1"/>
</dbReference>
<gene>
    <name evidence="1" type="ORF">GOQ27_14330</name>
</gene>
<keyword evidence="2" id="KW-1185">Reference proteome</keyword>
<accession>A0A942Z9T3</accession>
<comment type="caution">
    <text evidence="1">The sequence shown here is derived from an EMBL/GenBank/DDBJ whole genome shotgun (WGS) entry which is preliminary data.</text>
</comment>
<dbReference type="RefSeq" id="WP_203367570.1">
    <property type="nucleotide sequence ID" value="NZ_WSFT01000053.1"/>
</dbReference>
<evidence type="ECO:0000313" key="1">
    <source>
        <dbReference type="EMBL" id="MBS4539648.1"/>
    </source>
</evidence>
<dbReference type="InterPro" id="IPR011856">
    <property type="entry name" value="tRNA_endonuc-like_dom_sf"/>
</dbReference>
<dbReference type="EMBL" id="WSFT01000053">
    <property type="protein sequence ID" value="MBS4539648.1"/>
    <property type="molecule type" value="Genomic_DNA"/>
</dbReference>
<protein>
    <recommendedName>
        <fullName evidence="3">DUF4268 domain-containing protein</fullName>
    </recommendedName>
</protein>
<evidence type="ECO:0000313" key="2">
    <source>
        <dbReference type="Proteomes" id="UP000724672"/>
    </source>
</evidence>